<dbReference type="EMBL" id="CP048711">
    <property type="protein sequence ID" value="QIB67184.1"/>
    <property type="molecule type" value="Genomic_DNA"/>
</dbReference>
<proteinExistence type="predicted"/>
<dbReference type="Proteomes" id="UP000477680">
    <property type="component" value="Chromosome"/>
</dbReference>
<evidence type="ECO:0000313" key="2">
    <source>
        <dbReference type="Proteomes" id="UP000477680"/>
    </source>
</evidence>
<dbReference type="AlphaFoldDB" id="A0A6C0UB39"/>
<reference evidence="1 2" key="1">
    <citation type="submission" date="2020-02" db="EMBL/GenBank/DDBJ databases">
        <title>Genome sequencing for Kineobactrum sp. M2.</title>
        <authorList>
            <person name="Park S.-J."/>
        </authorList>
    </citation>
    <scope>NUCLEOTIDE SEQUENCE [LARGE SCALE GENOMIC DNA]</scope>
    <source>
        <strain evidence="1 2">M2</strain>
    </source>
</reference>
<dbReference type="KEGG" id="kim:G3T16_19010"/>
<name>A0A6C0UB39_9GAMM</name>
<keyword evidence="2" id="KW-1185">Reference proteome</keyword>
<evidence type="ECO:0000313" key="1">
    <source>
        <dbReference type="EMBL" id="QIB67184.1"/>
    </source>
</evidence>
<sequence length="79" mass="9043">MKRFLLNALVWGSQTVNVLVLAGHPDQTVSARAFVNRDTKRWGVAYKAINTVFFWQDDHCLTSHQEDLLRAKAICNQEV</sequence>
<protein>
    <submittedName>
        <fullName evidence="1">Uncharacterized protein</fullName>
    </submittedName>
</protein>
<organism evidence="1 2">
    <name type="scientific">Kineobactrum salinum</name>
    <dbReference type="NCBI Taxonomy" id="2708301"/>
    <lineage>
        <taxon>Bacteria</taxon>
        <taxon>Pseudomonadati</taxon>
        <taxon>Pseudomonadota</taxon>
        <taxon>Gammaproteobacteria</taxon>
        <taxon>Cellvibrionales</taxon>
        <taxon>Halieaceae</taxon>
        <taxon>Kineobactrum</taxon>
    </lineage>
</organism>
<accession>A0A6C0UB39</accession>
<dbReference type="RefSeq" id="WP_163496611.1">
    <property type="nucleotide sequence ID" value="NZ_CP048711.1"/>
</dbReference>
<gene>
    <name evidence="1" type="ORF">G3T16_19010</name>
</gene>